<dbReference type="Gramene" id="OB06G27650.1">
    <property type="protein sequence ID" value="OB06G27650.1"/>
    <property type="gene ID" value="OB06G27650"/>
</dbReference>
<dbReference type="HOGENOM" id="CLU_2642070_0_0_1"/>
<organism evidence="1">
    <name type="scientific">Oryza brachyantha</name>
    <name type="common">malo sina</name>
    <dbReference type="NCBI Taxonomy" id="4533"/>
    <lineage>
        <taxon>Eukaryota</taxon>
        <taxon>Viridiplantae</taxon>
        <taxon>Streptophyta</taxon>
        <taxon>Embryophyta</taxon>
        <taxon>Tracheophyta</taxon>
        <taxon>Spermatophyta</taxon>
        <taxon>Magnoliopsida</taxon>
        <taxon>Liliopsida</taxon>
        <taxon>Poales</taxon>
        <taxon>Poaceae</taxon>
        <taxon>BOP clade</taxon>
        <taxon>Oryzoideae</taxon>
        <taxon>Oryzeae</taxon>
        <taxon>Oryzinae</taxon>
        <taxon>Oryza</taxon>
    </lineage>
</organism>
<accession>J3MFH1</accession>
<sequence length="77" mass="8320">MGQDAKVKYRISQTEASGLRPPTAGRAIASNVSFNPLSPDHKSLHCETCGLLTHIAHLVHEAVPHTECPNTRSFLSS</sequence>
<proteinExistence type="predicted"/>
<keyword evidence="2" id="KW-1185">Reference proteome</keyword>
<reference evidence="1" key="2">
    <citation type="submission" date="2013-04" db="UniProtKB">
        <authorList>
            <consortium name="EnsemblPlants"/>
        </authorList>
    </citation>
    <scope>IDENTIFICATION</scope>
</reference>
<dbReference type="AlphaFoldDB" id="J3MFH1"/>
<name>J3MFH1_ORYBR</name>
<reference evidence="1" key="1">
    <citation type="journal article" date="2013" name="Nat. Commun.">
        <title>Whole-genome sequencing of Oryza brachyantha reveals mechanisms underlying Oryza genome evolution.</title>
        <authorList>
            <person name="Chen J."/>
            <person name="Huang Q."/>
            <person name="Gao D."/>
            <person name="Wang J."/>
            <person name="Lang Y."/>
            <person name="Liu T."/>
            <person name="Li B."/>
            <person name="Bai Z."/>
            <person name="Luis Goicoechea J."/>
            <person name="Liang C."/>
            <person name="Chen C."/>
            <person name="Zhang W."/>
            <person name="Sun S."/>
            <person name="Liao Y."/>
            <person name="Zhang X."/>
            <person name="Yang L."/>
            <person name="Song C."/>
            <person name="Wang M."/>
            <person name="Shi J."/>
            <person name="Liu G."/>
            <person name="Liu J."/>
            <person name="Zhou H."/>
            <person name="Zhou W."/>
            <person name="Yu Q."/>
            <person name="An N."/>
            <person name="Chen Y."/>
            <person name="Cai Q."/>
            <person name="Wang B."/>
            <person name="Liu B."/>
            <person name="Min J."/>
            <person name="Huang Y."/>
            <person name="Wu H."/>
            <person name="Li Z."/>
            <person name="Zhang Y."/>
            <person name="Yin Y."/>
            <person name="Song W."/>
            <person name="Jiang J."/>
            <person name="Jackson S.A."/>
            <person name="Wing R.A."/>
            <person name="Wang J."/>
            <person name="Chen M."/>
        </authorList>
    </citation>
    <scope>NUCLEOTIDE SEQUENCE [LARGE SCALE GENOMIC DNA]</scope>
    <source>
        <strain evidence="1">cv. IRGC 101232</strain>
    </source>
</reference>
<evidence type="ECO:0000313" key="2">
    <source>
        <dbReference type="Proteomes" id="UP000006038"/>
    </source>
</evidence>
<protein>
    <submittedName>
        <fullName evidence="1">Uncharacterized protein</fullName>
    </submittedName>
</protein>
<evidence type="ECO:0000313" key="1">
    <source>
        <dbReference type="EnsemblPlants" id="OB06G27650.1"/>
    </source>
</evidence>
<dbReference type="EnsemblPlants" id="OB06G27650.1">
    <property type="protein sequence ID" value="OB06G27650.1"/>
    <property type="gene ID" value="OB06G27650"/>
</dbReference>
<dbReference type="Proteomes" id="UP000006038">
    <property type="component" value="Chromosome 6"/>
</dbReference>